<accession>A0A540WYR1</accession>
<keyword evidence="1" id="KW-0472">Membrane</keyword>
<comment type="caution">
    <text evidence="2">The sequence shown here is derived from an EMBL/GenBank/DDBJ whole genome shotgun (WGS) entry which is preliminary data.</text>
</comment>
<gene>
    <name evidence="2" type="ORF">FJV41_20270</name>
</gene>
<name>A0A540WYR1_9BACT</name>
<dbReference type="EMBL" id="VIFM01000077">
    <property type="protein sequence ID" value="TQF14128.1"/>
    <property type="molecule type" value="Genomic_DNA"/>
</dbReference>
<keyword evidence="1" id="KW-1133">Transmembrane helix</keyword>
<organism evidence="2 3">
    <name type="scientific">Myxococcus llanfairpwllgwyngyllgogerychwyrndrobwllllantysiliogogogochensis</name>
    <dbReference type="NCBI Taxonomy" id="2590453"/>
    <lineage>
        <taxon>Bacteria</taxon>
        <taxon>Pseudomonadati</taxon>
        <taxon>Myxococcota</taxon>
        <taxon>Myxococcia</taxon>
        <taxon>Myxococcales</taxon>
        <taxon>Cystobacterineae</taxon>
        <taxon>Myxococcaceae</taxon>
        <taxon>Myxococcus</taxon>
    </lineage>
</organism>
<sequence>MRRLTLSLERIAAHGLTSGAIQGASEGLQAELPGLDGQLRQLIQDAVALLAREVEVAAERPRGSWSRSLAESAVQGVVAELRRSMPGADALSHDLLERVNGWLDHSARAADQRQRELRQPGARARTLATGAVRGAVLELEHEMPVLAPIASEVASQAGRGLVEGLSTALDARTERLDEVLEQVGRRFIHAVVGQLELELKEHRERSDVDVGVVVATMAERTATATVRGASEELRRQLRTTRDELGNPSLRSASREVTLGVFSALSERLRMPLAVAMGAGGALMLTAFTLARRR</sequence>
<evidence type="ECO:0000313" key="3">
    <source>
        <dbReference type="Proteomes" id="UP000315369"/>
    </source>
</evidence>
<dbReference type="RefSeq" id="WP_141644160.1">
    <property type="nucleotide sequence ID" value="NZ_VIFM01000077.1"/>
</dbReference>
<evidence type="ECO:0000256" key="1">
    <source>
        <dbReference type="SAM" id="Phobius"/>
    </source>
</evidence>
<keyword evidence="3" id="KW-1185">Reference proteome</keyword>
<evidence type="ECO:0000313" key="2">
    <source>
        <dbReference type="EMBL" id="TQF14128.1"/>
    </source>
</evidence>
<reference evidence="2 3" key="1">
    <citation type="submission" date="2019-06" db="EMBL/GenBank/DDBJ databases">
        <authorList>
            <person name="Livingstone P."/>
            <person name="Whitworth D."/>
        </authorList>
    </citation>
    <scope>NUCLEOTIDE SEQUENCE [LARGE SCALE GENOMIC DNA]</scope>
    <source>
        <strain evidence="2 3">AM401</strain>
    </source>
</reference>
<feature type="transmembrane region" description="Helical" evidence="1">
    <location>
        <begin position="270"/>
        <end position="290"/>
    </location>
</feature>
<dbReference type="AlphaFoldDB" id="A0A540WYR1"/>
<keyword evidence="1" id="KW-0812">Transmembrane</keyword>
<dbReference type="OrthoDB" id="5513932at2"/>
<proteinExistence type="predicted"/>
<protein>
    <submittedName>
        <fullName evidence="2">Uncharacterized protein</fullName>
    </submittedName>
</protein>
<dbReference type="Proteomes" id="UP000315369">
    <property type="component" value="Unassembled WGS sequence"/>
</dbReference>